<comment type="caution">
    <text evidence="2">The sequence shown here is derived from an EMBL/GenBank/DDBJ whole genome shotgun (WGS) entry which is preliminary data.</text>
</comment>
<organism evidence="2 3">
    <name type="scientific">Tautonia sociabilis</name>
    <dbReference type="NCBI Taxonomy" id="2080755"/>
    <lineage>
        <taxon>Bacteria</taxon>
        <taxon>Pseudomonadati</taxon>
        <taxon>Planctomycetota</taxon>
        <taxon>Planctomycetia</taxon>
        <taxon>Isosphaerales</taxon>
        <taxon>Isosphaeraceae</taxon>
        <taxon>Tautonia</taxon>
    </lineage>
</organism>
<protein>
    <submittedName>
        <fullName evidence="2">Uncharacterized protein</fullName>
    </submittedName>
</protein>
<keyword evidence="3" id="KW-1185">Reference proteome</keyword>
<proteinExistence type="predicted"/>
<reference evidence="2 3" key="1">
    <citation type="submission" date="2018-12" db="EMBL/GenBank/DDBJ databases">
        <authorList>
            <person name="Toschakov S.V."/>
        </authorList>
    </citation>
    <scope>NUCLEOTIDE SEQUENCE [LARGE SCALE GENOMIC DNA]</scope>
    <source>
        <strain evidence="2 3">GM2012</strain>
    </source>
</reference>
<feature type="compositionally biased region" description="Basic and acidic residues" evidence="1">
    <location>
        <begin position="1"/>
        <end position="22"/>
    </location>
</feature>
<dbReference type="EMBL" id="RYZH01000040">
    <property type="protein sequence ID" value="RUL85388.1"/>
    <property type="molecule type" value="Genomic_DNA"/>
</dbReference>
<dbReference type="Pfam" id="PF19541">
    <property type="entry name" value="DUF6065"/>
    <property type="match status" value="1"/>
</dbReference>
<evidence type="ECO:0000256" key="1">
    <source>
        <dbReference type="SAM" id="MobiDB-lite"/>
    </source>
</evidence>
<dbReference type="InterPro" id="IPR045709">
    <property type="entry name" value="DUF6065"/>
</dbReference>
<dbReference type="OrthoDB" id="8910986at2"/>
<evidence type="ECO:0000313" key="3">
    <source>
        <dbReference type="Proteomes" id="UP000280296"/>
    </source>
</evidence>
<name>A0A432MG73_9BACT</name>
<evidence type="ECO:0000313" key="2">
    <source>
        <dbReference type="EMBL" id="RUL85388.1"/>
    </source>
</evidence>
<dbReference type="AlphaFoldDB" id="A0A432MG73"/>
<feature type="region of interest" description="Disordered" evidence="1">
    <location>
        <begin position="297"/>
        <end position="322"/>
    </location>
</feature>
<sequence>MMESSDPNRPEGPSDRRPRPEPPIDFGASFVVTADVGRVVPVSPTPVPTGRDSAFSPISPVPVSPPPAAPGTVGELPPFELKALRIVETGWGAGWRLREAPPRRPWMDEHTHAYHCLPLVVANQWGWEVLCPTDVRVTWDGSPDLTGLVVEVAPQFPPAVKSQFGRGILTFSPPWLFRTPPGWDLLAKGPANRWKENCVPLEGIIETWWLPYTFTFNWKLVAPGSVSFEEGEPLGQLVPIPHPTFAGAKAEEVPLETEPELAYQLSCWRDERRRRAGQRNQNHLMYRKAQDVRGHLVRVPVPPIGPRDGSEGKEQADPPGRS</sequence>
<dbReference type="RefSeq" id="WP_126726967.1">
    <property type="nucleotide sequence ID" value="NZ_RYZH01000040.1"/>
</dbReference>
<gene>
    <name evidence="2" type="ORF">TsocGM_18605</name>
</gene>
<feature type="region of interest" description="Disordered" evidence="1">
    <location>
        <begin position="1"/>
        <end position="28"/>
    </location>
</feature>
<dbReference type="Proteomes" id="UP000280296">
    <property type="component" value="Unassembled WGS sequence"/>
</dbReference>
<reference evidence="2 3" key="2">
    <citation type="submission" date="2019-01" db="EMBL/GenBank/DDBJ databases">
        <title>Tautonia sociabilis, a novel thermotolerant planctomycete of Isosphaeraceae family, isolated from a 4000 m deep subterranean habitat.</title>
        <authorList>
            <person name="Kovaleva O.L."/>
            <person name="Elcheninov A.G."/>
            <person name="Van Heerden E."/>
            <person name="Toshchakov S.V."/>
            <person name="Novikov A."/>
            <person name="Bonch-Osmolovskaya E.A."/>
            <person name="Kublanov I.V."/>
        </authorList>
    </citation>
    <scope>NUCLEOTIDE SEQUENCE [LARGE SCALE GENOMIC DNA]</scope>
    <source>
        <strain evidence="2 3">GM2012</strain>
    </source>
</reference>
<accession>A0A432MG73</accession>